<keyword evidence="5" id="KW-1185">Reference proteome</keyword>
<gene>
    <name evidence="4" type="ORF">LWI28_008503</name>
</gene>
<organism evidence="4 5">
    <name type="scientific">Acer negundo</name>
    <name type="common">Box elder</name>
    <dbReference type="NCBI Taxonomy" id="4023"/>
    <lineage>
        <taxon>Eukaryota</taxon>
        <taxon>Viridiplantae</taxon>
        <taxon>Streptophyta</taxon>
        <taxon>Embryophyta</taxon>
        <taxon>Tracheophyta</taxon>
        <taxon>Spermatophyta</taxon>
        <taxon>Magnoliopsida</taxon>
        <taxon>eudicotyledons</taxon>
        <taxon>Gunneridae</taxon>
        <taxon>Pentapetalae</taxon>
        <taxon>rosids</taxon>
        <taxon>malvids</taxon>
        <taxon>Sapindales</taxon>
        <taxon>Sapindaceae</taxon>
        <taxon>Hippocastanoideae</taxon>
        <taxon>Acereae</taxon>
        <taxon>Acer</taxon>
    </lineage>
</organism>
<accession>A0AAD5NIK3</accession>
<dbReference type="Gene3D" id="1.25.40.10">
    <property type="entry name" value="Tetratricopeptide repeat domain"/>
    <property type="match status" value="1"/>
</dbReference>
<evidence type="ECO:0000256" key="2">
    <source>
        <dbReference type="PROSITE-ProRule" id="PRU00708"/>
    </source>
</evidence>
<dbReference type="InterPro" id="IPR046960">
    <property type="entry name" value="PPR_At4g14850-like_plant"/>
</dbReference>
<dbReference type="NCBIfam" id="TIGR00756">
    <property type="entry name" value="PPR"/>
    <property type="match status" value="2"/>
</dbReference>
<reference evidence="4" key="2">
    <citation type="submission" date="2023-02" db="EMBL/GenBank/DDBJ databases">
        <authorList>
            <person name="Swenson N.G."/>
            <person name="Wegrzyn J.L."/>
            <person name="Mcevoy S.L."/>
        </authorList>
    </citation>
    <scope>NUCLEOTIDE SEQUENCE</scope>
    <source>
        <strain evidence="4">91603</strain>
        <tissue evidence="4">Leaf</tissue>
    </source>
</reference>
<proteinExistence type="predicted"/>
<keyword evidence="1" id="KW-0677">Repeat</keyword>
<feature type="repeat" description="PPR" evidence="2">
    <location>
        <begin position="52"/>
        <end position="86"/>
    </location>
</feature>
<evidence type="ECO:0000259" key="3">
    <source>
        <dbReference type="Pfam" id="PF01582"/>
    </source>
</evidence>
<dbReference type="InterPro" id="IPR011990">
    <property type="entry name" value="TPR-like_helical_dom_sf"/>
</dbReference>
<dbReference type="Pfam" id="PF01535">
    <property type="entry name" value="PPR"/>
    <property type="match status" value="3"/>
</dbReference>
<comment type="caution">
    <text evidence="4">The sequence shown here is derived from an EMBL/GenBank/DDBJ whole genome shotgun (WGS) entry which is preliminary data.</text>
</comment>
<dbReference type="GO" id="GO:0007165">
    <property type="term" value="P:signal transduction"/>
    <property type="evidence" value="ECO:0007669"/>
    <property type="project" value="InterPro"/>
</dbReference>
<dbReference type="InterPro" id="IPR000157">
    <property type="entry name" value="TIR_dom"/>
</dbReference>
<protein>
    <recommendedName>
        <fullName evidence="3">TIR domain-containing protein</fullName>
    </recommendedName>
</protein>
<dbReference type="GO" id="GO:0009451">
    <property type="term" value="P:RNA modification"/>
    <property type="evidence" value="ECO:0007669"/>
    <property type="project" value="InterPro"/>
</dbReference>
<sequence length="174" mass="19972">MHSEEGRRVHAHMKSSGFKPGVVISNRLLDMYVKCECLSDAQKLFDVMNEKDLCSYNSMISGYAKVGFLEQARKLFDEMRDRDNFSWTAIISGYVRYDKPLEALELYRNKVQRVQTWKDALKQTANLSGLDSRVIKPESVLINNIVDDVLKKLKNMSPAILKNYGAAVYSHFII</sequence>
<evidence type="ECO:0000313" key="5">
    <source>
        <dbReference type="Proteomes" id="UP001064489"/>
    </source>
</evidence>
<dbReference type="PROSITE" id="PS51375">
    <property type="entry name" value="PPR"/>
    <property type="match status" value="1"/>
</dbReference>
<dbReference type="GO" id="GO:0003723">
    <property type="term" value="F:RNA binding"/>
    <property type="evidence" value="ECO:0007669"/>
    <property type="project" value="InterPro"/>
</dbReference>
<name>A0AAD5NIK3_ACENE</name>
<dbReference type="Pfam" id="PF01582">
    <property type="entry name" value="TIR"/>
    <property type="match status" value="1"/>
</dbReference>
<feature type="domain" description="TIR" evidence="3">
    <location>
        <begin position="109"/>
        <end position="159"/>
    </location>
</feature>
<dbReference type="AlphaFoldDB" id="A0AAD5NIK3"/>
<dbReference type="PANTHER" id="PTHR47926">
    <property type="entry name" value="PENTATRICOPEPTIDE REPEAT-CONTAINING PROTEIN"/>
    <property type="match status" value="1"/>
</dbReference>
<dbReference type="Proteomes" id="UP001064489">
    <property type="component" value="Chromosome 2"/>
</dbReference>
<evidence type="ECO:0000313" key="4">
    <source>
        <dbReference type="EMBL" id="KAI9160481.1"/>
    </source>
</evidence>
<dbReference type="EMBL" id="JAJSOW010000106">
    <property type="protein sequence ID" value="KAI9160481.1"/>
    <property type="molecule type" value="Genomic_DNA"/>
</dbReference>
<dbReference type="InterPro" id="IPR002885">
    <property type="entry name" value="PPR_rpt"/>
</dbReference>
<evidence type="ECO:0000256" key="1">
    <source>
        <dbReference type="ARBA" id="ARBA00022737"/>
    </source>
</evidence>
<reference evidence="4" key="1">
    <citation type="journal article" date="2022" name="Plant J.">
        <title>Strategies of tolerance reflected in two North American maple genomes.</title>
        <authorList>
            <person name="McEvoy S.L."/>
            <person name="Sezen U.U."/>
            <person name="Trouern-Trend A."/>
            <person name="McMahon S.M."/>
            <person name="Schaberg P.G."/>
            <person name="Yang J."/>
            <person name="Wegrzyn J.L."/>
            <person name="Swenson N.G."/>
        </authorList>
    </citation>
    <scope>NUCLEOTIDE SEQUENCE</scope>
    <source>
        <strain evidence="4">91603</strain>
    </source>
</reference>